<dbReference type="Proteomes" id="UP001215549">
    <property type="component" value="Chromosome"/>
</dbReference>
<accession>A0AA45W290</accession>
<organism evidence="1 3">
    <name type="scientific">Paracoccus saliphilus</name>
    <dbReference type="NCBI Taxonomy" id="405559"/>
    <lineage>
        <taxon>Bacteria</taxon>
        <taxon>Pseudomonadati</taxon>
        <taxon>Pseudomonadota</taxon>
        <taxon>Alphaproteobacteria</taxon>
        <taxon>Rhodobacterales</taxon>
        <taxon>Paracoccaceae</taxon>
        <taxon>Paracoccus</taxon>
    </lineage>
</organism>
<reference evidence="1 3" key="1">
    <citation type="submission" date="2017-01" db="EMBL/GenBank/DDBJ databases">
        <authorList>
            <person name="Varghese N."/>
            <person name="Submissions S."/>
        </authorList>
    </citation>
    <scope>NUCLEOTIDE SEQUENCE [LARGE SCALE GENOMIC DNA]</scope>
    <source>
        <strain evidence="1 3">DSM 18447</strain>
    </source>
</reference>
<sequence length="117" mass="13047">MSKLKTHLCKALKAHLTGGKARVPDGGREMLDSFMALSRARSWHAHGPNPISWEAMAAWSRIMRVPVRPHHAEIIMALDDVWMSHTMQRDNAPEGVKKIPQMSKQPLTAALFDVAVS</sequence>
<dbReference type="Proteomes" id="UP000186216">
    <property type="component" value="Unassembled WGS sequence"/>
</dbReference>
<protein>
    <submittedName>
        <fullName evidence="1">Uncharacterized protein</fullName>
    </submittedName>
</protein>
<dbReference type="EMBL" id="CP067140">
    <property type="protein sequence ID" value="WCR01914.1"/>
    <property type="molecule type" value="Genomic_DNA"/>
</dbReference>
<dbReference type="EMBL" id="FTOU01000002">
    <property type="protein sequence ID" value="SIS65125.1"/>
    <property type="molecule type" value="Genomic_DNA"/>
</dbReference>
<evidence type="ECO:0000313" key="4">
    <source>
        <dbReference type="Proteomes" id="UP001215549"/>
    </source>
</evidence>
<proteinExistence type="predicted"/>
<evidence type="ECO:0000313" key="3">
    <source>
        <dbReference type="Proteomes" id="UP000186216"/>
    </source>
</evidence>
<reference evidence="2 4" key="2">
    <citation type="submission" date="2021-01" db="EMBL/GenBank/DDBJ databases">
        <title>Biogeographic distribution of Paracoccus.</title>
        <authorList>
            <person name="Hollensteiner J."/>
            <person name="Leineberger J."/>
            <person name="Brinkhoff T."/>
            <person name="Daniel R."/>
        </authorList>
    </citation>
    <scope>NUCLEOTIDE SEQUENCE [LARGE SCALE GENOMIC DNA]</scope>
    <source>
        <strain evidence="2 4">DSM 18447</strain>
    </source>
</reference>
<evidence type="ECO:0000313" key="2">
    <source>
        <dbReference type="EMBL" id="WCR01914.1"/>
    </source>
</evidence>
<dbReference type="InterPro" id="IPR056919">
    <property type="entry name" value="Phage_TAC_18"/>
</dbReference>
<evidence type="ECO:0000313" key="1">
    <source>
        <dbReference type="EMBL" id="SIS65125.1"/>
    </source>
</evidence>
<dbReference type="RefSeq" id="WP_076523431.1">
    <property type="nucleotide sequence ID" value="NZ_CP067140.1"/>
</dbReference>
<name>A0AA45W290_9RHOB</name>
<gene>
    <name evidence="2" type="ORF">JHX88_13440</name>
    <name evidence="1" type="ORF">SAMN05421772_102280</name>
</gene>
<keyword evidence="4" id="KW-1185">Reference proteome</keyword>
<dbReference type="AlphaFoldDB" id="A0AA45W290"/>
<dbReference type="Pfam" id="PF23812">
    <property type="entry name" value="Phage_TAC_18"/>
    <property type="match status" value="1"/>
</dbReference>